<keyword evidence="9" id="KW-1185">Reference proteome</keyword>
<dbReference type="SUPFAM" id="SSF103473">
    <property type="entry name" value="MFS general substrate transporter"/>
    <property type="match status" value="1"/>
</dbReference>
<reference evidence="8 9" key="1">
    <citation type="journal article" date="2018" name="PLoS Pathog.">
        <title>Evolution of structural diversity of trichothecenes, a family of toxins produced by plant pathogenic and entomopathogenic fungi.</title>
        <authorList>
            <person name="Proctor R.H."/>
            <person name="McCormick S.P."/>
            <person name="Kim H.S."/>
            <person name="Cardoza R.E."/>
            <person name="Stanley A.M."/>
            <person name="Lindo L."/>
            <person name="Kelly A."/>
            <person name="Brown D.W."/>
            <person name="Lee T."/>
            <person name="Vaughan M.M."/>
            <person name="Alexander N.J."/>
            <person name="Busman M."/>
            <person name="Gutierrez S."/>
        </authorList>
    </citation>
    <scope>NUCLEOTIDE SEQUENCE [LARGE SCALE GENOMIC DNA]</scope>
    <source>
        <strain evidence="8 9">NRRL 20695</strain>
    </source>
</reference>
<feature type="transmembrane region" description="Helical" evidence="6">
    <location>
        <begin position="420"/>
        <end position="442"/>
    </location>
</feature>
<feature type="transmembrane region" description="Helical" evidence="6">
    <location>
        <begin position="187"/>
        <end position="206"/>
    </location>
</feature>
<evidence type="ECO:0000256" key="4">
    <source>
        <dbReference type="ARBA" id="ARBA00023136"/>
    </source>
</evidence>
<gene>
    <name evidence="8" type="ORF">FLONG3_1876</name>
</gene>
<dbReference type="PANTHER" id="PTHR23507">
    <property type="entry name" value="ZGC:174356"/>
    <property type="match status" value="1"/>
</dbReference>
<feature type="transmembrane region" description="Helical" evidence="6">
    <location>
        <begin position="156"/>
        <end position="175"/>
    </location>
</feature>
<feature type="transmembrane region" description="Helical" evidence="6">
    <location>
        <begin position="254"/>
        <end position="274"/>
    </location>
</feature>
<name>A0A395T6K2_9HYPO</name>
<dbReference type="Gene3D" id="1.20.1250.20">
    <property type="entry name" value="MFS general substrate transporter like domains"/>
    <property type="match status" value="1"/>
</dbReference>
<feature type="transmembrane region" description="Helical" evidence="6">
    <location>
        <begin position="356"/>
        <end position="374"/>
    </location>
</feature>
<protein>
    <submittedName>
        <fullName evidence="8">Mfs transporter</fullName>
    </submittedName>
</protein>
<dbReference type="OrthoDB" id="3026777at2759"/>
<evidence type="ECO:0000313" key="8">
    <source>
        <dbReference type="EMBL" id="RGP79932.1"/>
    </source>
</evidence>
<dbReference type="InterPro" id="IPR020846">
    <property type="entry name" value="MFS_dom"/>
</dbReference>
<dbReference type="Proteomes" id="UP000266234">
    <property type="component" value="Unassembled WGS sequence"/>
</dbReference>
<feature type="domain" description="Major facilitator superfamily (MFS) profile" evidence="7">
    <location>
        <begin position="65"/>
        <end position="514"/>
    </location>
</feature>
<keyword evidence="2 6" id="KW-0812">Transmembrane</keyword>
<evidence type="ECO:0000256" key="5">
    <source>
        <dbReference type="ARBA" id="ARBA00023180"/>
    </source>
</evidence>
<keyword evidence="4 6" id="KW-0472">Membrane</keyword>
<organism evidence="8 9">
    <name type="scientific">Fusarium longipes</name>
    <dbReference type="NCBI Taxonomy" id="694270"/>
    <lineage>
        <taxon>Eukaryota</taxon>
        <taxon>Fungi</taxon>
        <taxon>Dikarya</taxon>
        <taxon>Ascomycota</taxon>
        <taxon>Pezizomycotina</taxon>
        <taxon>Sordariomycetes</taxon>
        <taxon>Hypocreomycetidae</taxon>
        <taxon>Hypocreales</taxon>
        <taxon>Nectriaceae</taxon>
        <taxon>Fusarium</taxon>
    </lineage>
</organism>
<evidence type="ECO:0000256" key="6">
    <source>
        <dbReference type="SAM" id="Phobius"/>
    </source>
</evidence>
<evidence type="ECO:0000256" key="1">
    <source>
        <dbReference type="ARBA" id="ARBA00004141"/>
    </source>
</evidence>
<dbReference type="Pfam" id="PF07690">
    <property type="entry name" value="MFS_1"/>
    <property type="match status" value="1"/>
</dbReference>
<accession>A0A395T6K2</accession>
<keyword evidence="5" id="KW-0325">Glycoprotein</keyword>
<dbReference type="PROSITE" id="PS50850">
    <property type="entry name" value="MFS"/>
    <property type="match status" value="1"/>
</dbReference>
<dbReference type="EMBL" id="PXOG01000038">
    <property type="protein sequence ID" value="RGP79932.1"/>
    <property type="molecule type" value="Genomic_DNA"/>
</dbReference>
<evidence type="ECO:0000313" key="9">
    <source>
        <dbReference type="Proteomes" id="UP000266234"/>
    </source>
</evidence>
<evidence type="ECO:0000256" key="3">
    <source>
        <dbReference type="ARBA" id="ARBA00022989"/>
    </source>
</evidence>
<feature type="transmembrane region" description="Helical" evidence="6">
    <location>
        <begin position="226"/>
        <end position="248"/>
    </location>
</feature>
<feature type="transmembrane region" description="Helical" evidence="6">
    <location>
        <begin position="454"/>
        <end position="474"/>
    </location>
</feature>
<comment type="subcellular location">
    <subcellularLocation>
        <location evidence="1">Membrane</location>
        <topology evidence="1">Multi-pass membrane protein</topology>
    </subcellularLocation>
</comment>
<sequence length="541" mass="60081">MLPSKYQPVSREDIELESHLDAPLLDLEPLEDDAISDSDNVFYPQSEPVPSYRLSRWGVRSPKRIVILIAFIKFVLTFSGMLLMLPTARLIEDMICHIHYNDASTDIIDEMKCKVDEVQSQLGYLYGWIGLVSSLIGLVVAFPYGAMSDKIGRKPTIMFSWIGIAVSFLFTPFSIKVLRGSLRDRPYVLVLGGLFQVFGGGVPVFISTLYSMTADVSTEENKSKHFLWSTFGATAGGISGPAVAGILMNKYGPWLPIYLVLSTVPIIMGILVLLPETLAANLTKQQAQSAKAAPSTLKDHISHGVKDLKQSLKMLKNVSIALIFITFFIQNARFAAYTTTMSQYISKHFKWKMADVSLTLSPLGILNLVILAVLPKVGDILISPRFRMTAFGKDLLLARISTVALVLGALWQGLSRNAVMFFFGVFIETFGAATTPLARATVTHYVQPEYTARLYALIGMIEVVGSFIGGPVLAWCFDQGLKREGIWIGLPWFYISFLCFVALVALYLVKPPARKRVREEVVGNEGYETDDYMPDDPLRLR</sequence>
<dbReference type="GO" id="GO:0016020">
    <property type="term" value="C:membrane"/>
    <property type="evidence" value="ECO:0007669"/>
    <property type="project" value="UniProtKB-SubCell"/>
</dbReference>
<evidence type="ECO:0000259" key="7">
    <source>
        <dbReference type="PROSITE" id="PS50850"/>
    </source>
</evidence>
<dbReference type="InterPro" id="IPR011701">
    <property type="entry name" value="MFS"/>
</dbReference>
<dbReference type="GO" id="GO:0022857">
    <property type="term" value="F:transmembrane transporter activity"/>
    <property type="evidence" value="ECO:0007669"/>
    <property type="project" value="InterPro"/>
</dbReference>
<keyword evidence="3 6" id="KW-1133">Transmembrane helix</keyword>
<feature type="transmembrane region" description="Helical" evidence="6">
    <location>
        <begin position="395"/>
        <end position="414"/>
    </location>
</feature>
<feature type="transmembrane region" description="Helical" evidence="6">
    <location>
        <begin position="486"/>
        <end position="509"/>
    </location>
</feature>
<feature type="transmembrane region" description="Helical" evidence="6">
    <location>
        <begin position="318"/>
        <end position="336"/>
    </location>
</feature>
<dbReference type="PANTHER" id="PTHR23507:SF1">
    <property type="entry name" value="FI18259P1-RELATED"/>
    <property type="match status" value="1"/>
</dbReference>
<proteinExistence type="predicted"/>
<dbReference type="AlphaFoldDB" id="A0A395T6K2"/>
<feature type="transmembrane region" description="Helical" evidence="6">
    <location>
        <begin position="125"/>
        <end position="144"/>
    </location>
</feature>
<feature type="transmembrane region" description="Helical" evidence="6">
    <location>
        <begin position="65"/>
        <end position="85"/>
    </location>
</feature>
<dbReference type="InterPro" id="IPR036259">
    <property type="entry name" value="MFS_trans_sf"/>
</dbReference>
<evidence type="ECO:0000256" key="2">
    <source>
        <dbReference type="ARBA" id="ARBA00022692"/>
    </source>
</evidence>
<comment type="caution">
    <text evidence="8">The sequence shown here is derived from an EMBL/GenBank/DDBJ whole genome shotgun (WGS) entry which is preliminary data.</text>
</comment>